<keyword evidence="1" id="KW-0812">Transmembrane</keyword>
<evidence type="ECO:0000313" key="3">
    <source>
        <dbReference type="Proteomes" id="UP001500575"/>
    </source>
</evidence>
<feature type="transmembrane region" description="Helical" evidence="1">
    <location>
        <begin position="68"/>
        <end position="87"/>
    </location>
</feature>
<organism evidence="2 3">
    <name type="scientific">Nocardioides bigeumensis</name>
    <dbReference type="NCBI Taxonomy" id="433657"/>
    <lineage>
        <taxon>Bacteria</taxon>
        <taxon>Bacillati</taxon>
        <taxon>Actinomycetota</taxon>
        <taxon>Actinomycetes</taxon>
        <taxon>Propionibacteriales</taxon>
        <taxon>Nocardioidaceae</taxon>
        <taxon>Nocardioides</taxon>
    </lineage>
</organism>
<keyword evidence="1" id="KW-1133">Transmembrane helix</keyword>
<evidence type="ECO:0000256" key="1">
    <source>
        <dbReference type="SAM" id="Phobius"/>
    </source>
</evidence>
<feature type="transmembrane region" description="Helical" evidence="1">
    <location>
        <begin position="94"/>
        <end position="114"/>
    </location>
</feature>
<proteinExistence type="predicted"/>
<dbReference type="EMBL" id="BAAAQQ010000002">
    <property type="protein sequence ID" value="GAA2118440.1"/>
    <property type="molecule type" value="Genomic_DNA"/>
</dbReference>
<feature type="transmembrane region" description="Helical" evidence="1">
    <location>
        <begin position="20"/>
        <end position="42"/>
    </location>
</feature>
<keyword evidence="3" id="KW-1185">Reference proteome</keyword>
<dbReference type="Proteomes" id="UP001500575">
    <property type="component" value="Unassembled WGS sequence"/>
</dbReference>
<evidence type="ECO:0000313" key="2">
    <source>
        <dbReference type="EMBL" id="GAA2118440.1"/>
    </source>
</evidence>
<comment type="caution">
    <text evidence="2">The sequence shown here is derived from an EMBL/GenBank/DDBJ whole genome shotgun (WGS) entry which is preliminary data.</text>
</comment>
<accession>A0ABP5JKD4</accession>
<protein>
    <submittedName>
        <fullName evidence="2">Uncharacterized protein</fullName>
    </submittedName>
</protein>
<gene>
    <name evidence="2" type="ORF">GCM10009843_10340</name>
</gene>
<name>A0ABP5JKD4_9ACTN</name>
<keyword evidence="1" id="KW-0472">Membrane</keyword>
<reference evidence="3" key="1">
    <citation type="journal article" date="2019" name="Int. J. Syst. Evol. Microbiol.">
        <title>The Global Catalogue of Microorganisms (GCM) 10K type strain sequencing project: providing services to taxonomists for standard genome sequencing and annotation.</title>
        <authorList>
            <consortium name="The Broad Institute Genomics Platform"/>
            <consortium name="The Broad Institute Genome Sequencing Center for Infectious Disease"/>
            <person name="Wu L."/>
            <person name="Ma J."/>
        </authorList>
    </citation>
    <scope>NUCLEOTIDE SEQUENCE [LARGE SCALE GENOMIC DNA]</scope>
    <source>
        <strain evidence="3">JCM 16021</strain>
    </source>
</reference>
<sequence>MAQTVRMMVVTSAQSLLGRLVSTVVVGAVVPLVGWITAYLMIDDDMRRTLRGRGRVDLGFGDVSNLDGVAMVAYPIACLALLGAFYLTETRHPIVGALLCAAVLPAWFVGLNGLDVTDTVGYFALLSAPPALIRLVMPVKDTGVSITGVPPGTHLEAPRR</sequence>